<feature type="binding site" evidence="10">
    <location>
        <position position="270"/>
    </location>
    <ligand>
        <name>beta-D-galactose</name>
        <dbReference type="ChEBI" id="CHEBI:27667"/>
    </ligand>
</feature>
<evidence type="ECO:0000256" key="8">
    <source>
        <dbReference type="PIRNR" id="PIRNR005096"/>
    </source>
</evidence>
<evidence type="ECO:0000256" key="10">
    <source>
        <dbReference type="PIRSR" id="PIRSR005096-2"/>
    </source>
</evidence>
<dbReference type="GO" id="GO:0006006">
    <property type="term" value="P:glucose metabolic process"/>
    <property type="evidence" value="ECO:0007669"/>
    <property type="project" value="TreeGrafter"/>
</dbReference>
<dbReference type="InterPro" id="IPR008183">
    <property type="entry name" value="Aldose_1/G6P_1-epimerase"/>
</dbReference>
<dbReference type="InterPro" id="IPR014718">
    <property type="entry name" value="GH-type_carb-bd"/>
</dbReference>
<comment type="catalytic activity">
    <reaction evidence="1 8">
        <text>alpha-D-glucose = beta-D-glucose</text>
        <dbReference type="Rhea" id="RHEA:10264"/>
        <dbReference type="ChEBI" id="CHEBI:15903"/>
        <dbReference type="ChEBI" id="CHEBI:17925"/>
        <dbReference type="EC" id="5.1.3.3"/>
    </reaction>
</comment>
<evidence type="ECO:0000256" key="11">
    <source>
        <dbReference type="PIRSR" id="PIRSR005096-3"/>
    </source>
</evidence>
<comment type="pathway">
    <text evidence="2 8">Carbohydrate metabolism; hexose metabolism.</text>
</comment>
<evidence type="ECO:0000256" key="9">
    <source>
        <dbReference type="PIRSR" id="PIRSR005096-1"/>
    </source>
</evidence>
<evidence type="ECO:0000256" key="7">
    <source>
        <dbReference type="ARBA" id="ARBA00023277"/>
    </source>
</evidence>
<keyword evidence="6 8" id="KW-0413">Isomerase</keyword>
<feature type="active site" description="Proton donor" evidence="9">
    <location>
        <position position="198"/>
    </location>
</feature>
<evidence type="ECO:0000313" key="12">
    <source>
        <dbReference type="EMBL" id="MBF4807590.1"/>
    </source>
</evidence>
<dbReference type="PIRSF" id="PIRSF005096">
    <property type="entry name" value="GALM"/>
    <property type="match status" value="1"/>
</dbReference>
<dbReference type="InterPro" id="IPR047215">
    <property type="entry name" value="Galactose_mutarotase-like"/>
</dbReference>
<dbReference type="AlphaFoldDB" id="A0A930YPK0"/>
<gene>
    <name evidence="12" type="ORF">HXK26_02690</name>
</gene>
<proteinExistence type="inferred from homology"/>
<dbReference type="Gene3D" id="2.70.98.10">
    <property type="match status" value="1"/>
</dbReference>
<organism evidence="12 13">
    <name type="scientific">Lancefieldella rimae</name>
    <dbReference type="NCBI Taxonomy" id="1383"/>
    <lineage>
        <taxon>Bacteria</taxon>
        <taxon>Bacillati</taxon>
        <taxon>Actinomycetota</taxon>
        <taxon>Coriobacteriia</taxon>
        <taxon>Coriobacteriales</taxon>
        <taxon>Atopobiaceae</taxon>
        <taxon>Lancefieldella</taxon>
    </lineage>
</organism>
<dbReference type="EC" id="5.1.3.3" evidence="4 8"/>
<dbReference type="EMBL" id="JABZGW010000078">
    <property type="protein sequence ID" value="MBF4807590.1"/>
    <property type="molecule type" value="Genomic_DNA"/>
</dbReference>
<name>A0A930YPK0_9ACTN</name>
<dbReference type="CDD" id="cd09019">
    <property type="entry name" value="galactose_mutarotase_like"/>
    <property type="match status" value="1"/>
</dbReference>
<evidence type="ECO:0000256" key="1">
    <source>
        <dbReference type="ARBA" id="ARBA00001614"/>
    </source>
</evidence>
<dbReference type="GO" id="GO:0030246">
    <property type="term" value="F:carbohydrate binding"/>
    <property type="evidence" value="ECO:0007669"/>
    <property type="project" value="InterPro"/>
</dbReference>
<comment type="caution">
    <text evidence="12">The sequence shown here is derived from an EMBL/GenBank/DDBJ whole genome shotgun (WGS) entry which is preliminary data.</text>
</comment>
<dbReference type="Pfam" id="PF01263">
    <property type="entry name" value="Aldose_epim"/>
    <property type="match status" value="1"/>
</dbReference>
<feature type="binding site" evidence="11">
    <location>
        <begin position="198"/>
        <end position="200"/>
    </location>
    <ligand>
        <name>beta-D-galactose</name>
        <dbReference type="ChEBI" id="CHEBI:27667"/>
    </ligand>
</feature>
<sequence length="375" mass="41420">MAILEIYTGYVLGGVMISRTLFGTTPDGLPAYTYTLAAGSQEVVLTDFGAAITSISIPDAAGKKSDIVLGFDKLEDYFDNPACYGMTVGPSANRTDKAEVPLAGRIYHLPKNDGPTKQNNLHTDLEHGLHKRLWDAEIDEEANSVVFSLRLDDGTFGLPGNRSLHARYTLKEIPEGVELLLTYSCTSDMPTLVNMTNHTYFNLSGHDCGTVRNHLVQITADTYLPLREDCVSQGVMAPVAKTPFDFRAPKYIGKDIDADNEQIHRAHGYDHCFCIDGYTPQGEPRLAFLATGTKAELTILLTTPGAHFYTGNWLGDINAKDGAVYGPNDGFAFEPEFYPDFIHHPAWSQSCCDADHPYIESIVYRIRPREEPMRA</sequence>
<dbReference type="SUPFAM" id="SSF74650">
    <property type="entry name" value="Galactose mutarotase-like"/>
    <property type="match status" value="1"/>
</dbReference>
<keyword evidence="7 8" id="KW-0119">Carbohydrate metabolism</keyword>
<feature type="binding site" evidence="11">
    <location>
        <begin position="93"/>
        <end position="94"/>
    </location>
    <ligand>
        <name>beta-D-galactose</name>
        <dbReference type="ChEBI" id="CHEBI:27667"/>
    </ligand>
</feature>
<dbReference type="InterPro" id="IPR011013">
    <property type="entry name" value="Gal_mutarotase_sf_dom"/>
</dbReference>
<dbReference type="GO" id="GO:0033499">
    <property type="term" value="P:galactose catabolic process via UDP-galactose, Leloir pathway"/>
    <property type="evidence" value="ECO:0007669"/>
    <property type="project" value="TreeGrafter"/>
</dbReference>
<dbReference type="PROSITE" id="PS00545">
    <property type="entry name" value="ALDOSE_1_EPIMERASE"/>
    <property type="match status" value="1"/>
</dbReference>
<dbReference type="PANTHER" id="PTHR10091">
    <property type="entry name" value="ALDOSE-1-EPIMERASE"/>
    <property type="match status" value="1"/>
</dbReference>
<dbReference type="GO" id="GO:0004034">
    <property type="term" value="F:aldose 1-epimerase activity"/>
    <property type="evidence" value="ECO:0007669"/>
    <property type="project" value="UniProtKB-EC"/>
</dbReference>
<accession>A0A930YPK0</accession>
<reference evidence="12" key="1">
    <citation type="submission" date="2020-04" db="EMBL/GenBank/DDBJ databases">
        <title>Deep metagenomics examines the oral microbiome during advanced dental caries in children, revealing novel taxa and co-occurrences with host molecules.</title>
        <authorList>
            <person name="Baker J.L."/>
            <person name="Morton J.T."/>
            <person name="Dinis M."/>
            <person name="Alvarez R."/>
            <person name="Tran N.C."/>
            <person name="Knight R."/>
            <person name="Edlund A."/>
        </authorList>
    </citation>
    <scope>NUCLEOTIDE SEQUENCE</scope>
    <source>
        <strain evidence="12">JCVI_38_bin.5</strain>
    </source>
</reference>
<evidence type="ECO:0000256" key="5">
    <source>
        <dbReference type="ARBA" id="ARBA00014165"/>
    </source>
</evidence>
<dbReference type="InterPro" id="IPR018052">
    <property type="entry name" value="Ald1_epimerase_CS"/>
</dbReference>
<dbReference type="PANTHER" id="PTHR10091:SF0">
    <property type="entry name" value="GALACTOSE MUTAROTASE"/>
    <property type="match status" value="1"/>
</dbReference>
<evidence type="ECO:0000313" key="13">
    <source>
        <dbReference type="Proteomes" id="UP000698335"/>
    </source>
</evidence>
<comment type="similarity">
    <text evidence="3 8">Belongs to the aldose epimerase family.</text>
</comment>
<dbReference type="InterPro" id="IPR015443">
    <property type="entry name" value="Aldose_1-epimerase"/>
</dbReference>
<protein>
    <recommendedName>
        <fullName evidence="5 8">Aldose 1-epimerase</fullName>
        <ecNumber evidence="4 8">5.1.3.3</ecNumber>
    </recommendedName>
</protein>
<evidence type="ECO:0000256" key="3">
    <source>
        <dbReference type="ARBA" id="ARBA00006206"/>
    </source>
</evidence>
<dbReference type="Proteomes" id="UP000698335">
    <property type="component" value="Unassembled WGS sequence"/>
</dbReference>
<evidence type="ECO:0000256" key="4">
    <source>
        <dbReference type="ARBA" id="ARBA00013185"/>
    </source>
</evidence>
<evidence type="ECO:0000256" key="6">
    <source>
        <dbReference type="ARBA" id="ARBA00023235"/>
    </source>
</evidence>
<evidence type="ECO:0000256" key="2">
    <source>
        <dbReference type="ARBA" id="ARBA00005028"/>
    </source>
</evidence>
<feature type="active site" description="Proton acceptor" evidence="9">
    <location>
        <position position="334"/>
    </location>
</feature>